<dbReference type="AlphaFoldDB" id="A0A956LY62"/>
<dbReference type="PROSITE" id="PS50011">
    <property type="entry name" value="PROTEIN_KINASE_DOM"/>
    <property type="match status" value="1"/>
</dbReference>
<keyword evidence="2" id="KW-0808">Transferase</keyword>
<organism evidence="7 8">
    <name type="scientific">Eiseniibacteriota bacterium</name>
    <dbReference type="NCBI Taxonomy" id="2212470"/>
    <lineage>
        <taxon>Bacteria</taxon>
        <taxon>Candidatus Eiseniibacteriota</taxon>
    </lineage>
</organism>
<evidence type="ECO:0000259" key="6">
    <source>
        <dbReference type="PROSITE" id="PS50011"/>
    </source>
</evidence>
<evidence type="ECO:0000313" key="8">
    <source>
        <dbReference type="Proteomes" id="UP000697710"/>
    </source>
</evidence>
<comment type="caution">
    <text evidence="7">The sequence shown here is derived from an EMBL/GenBank/DDBJ whole genome shotgun (WGS) entry which is preliminary data.</text>
</comment>
<reference evidence="7" key="1">
    <citation type="submission" date="2020-04" db="EMBL/GenBank/DDBJ databases">
        <authorList>
            <person name="Zhang T."/>
        </authorList>
    </citation>
    <scope>NUCLEOTIDE SEQUENCE</scope>
    <source>
        <strain evidence="7">HKST-UBA01</strain>
    </source>
</reference>
<dbReference type="Gene3D" id="3.30.200.20">
    <property type="entry name" value="Phosphorylase Kinase, domain 1"/>
    <property type="match status" value="1"/>
</dbReference>
<dbReference type="CDD" id="cd14014">
    <property type="entry name" value="STKc_PknB_like"/>
    <property type="match status" value="1"/>
</dbReference>
<evidence type="ECO:0000256" key="3">
    <source>
        <dbReference type="ARBA" id="ARBA00022741"/>
    </source>
</evidence>
<dbReference type="InterPro" id="IPR000719">
    <property type="entry name" value="Prot_kinase_dom"/>
</dbReference>
<dbReference type="PANTHER" id="PTHR43671">
    <property type="entry name" value="SERINE/THREONINE-PROTEIN KINASE NEK"/>
    <property type="match status" value="1"/>
</dbReference>
<evidence type="ECO:0000256" key="5">
    <source>
        <dbReference type="ARBA" id="ARBA00022840"/>
    </source>
</evidence>
<dbReference type="Gene3D" id="1.10.510.10">
    <property type="entry name" value="Transferase(Phosphotransferase) domain 1"/>
    <property type="match status" value="1"/>
</dbReference>
<dbReference type="SUPFAM" id="SSF48452">
    <property type="entry name" value="TPR-like"/>
    <property type="match status" value="2"/>
</dbReference>
<dbReference type="InterPro" id="IPR011009">
    <property type="entry name" value="Kinase-like_dom_sf"/>
</dbReference>
<dbReference type="InterPro" id="IPR050660">
    <property type="entry name" value="NEK_Ser/Thr_kinase"/>
</dbReference>
<dbReference type="Pfam" id="PF00069">
    <property type="entry name" value="Pkinase"/>
    <property type="match status" value="1"/>
</dbReference>
<evidence type="ECO:0000256" key="2">
    <source>
        <dbReference type="ARBA" id="ARBA00022679"/>
    </source>
</evidence>
<dbReference type="EMBL" id="JAGQHR010000116">
    <property type="protein sequence ID" value="MCA9727142.1"/>
    <property type="molecule type" value="Genomic_DNA"/>
</dbReference>
<dbReference type="InterPro" id="IPR011990">
    <property type="entry name" value="TPR-like_helical_dom_sf"/>
</dbReference>
<dbReference type="InterPro" id="IPR008271">
    <property type="entry name" value="Ser/Thr_kinase_AS"/>
</dbReference>
<dbReference type="PANTHER" id="PTHR43671:SF13">
    <property type="entry name" value="SERINE_THREONINE-PROTEIN KINASE NEK2"/>
    <property type="match status" value="1"/>
</dbReference>
<sequence>ESRERFQSEARALAALDHPNIVTVHSVEEAGGLFFLTMGLVEGETLGTTIPPGGLPASDLFRLAISLTDALAAAHAKGVIHRDVKPGNIMVTPEGRLKVLDFGLAKTGDSGPLETEETAFAPTRSGTWVGTMPYMSPEQVECQEVDARSDIFSLGVVLYEMATGRRPFQGKSTAALVSSILRDTPPPVSELRSDLPPEYGALLSRCLQKARDLRVQSAPEVKSALESMRVAEAAVAPTISADRSVAVLPFVNHSSDRDDEYFSDGITEEIMNALSHVAGLRVAARTSSFAFKSKGVDLRTIGETLRVRHVLEGSVRRSGNRLRISAQLVDVATGYHLWSERFDRELTDVFEIQDEIASAIASSLELTLAGREGGSAARRGTSSLEAYDLYLRALALQTRRGRSVYQAIECLDRAIALDPSYADALALLSDAYRLLATYGFEFPATAMPRARDAAERALALDPNLAEAHATLADVEGQFDRDHAKAFRSWDRALQVQPGHTRARCERAAWGICVVKANVEEALAEFRWAVEADPLNVWAIAMHALTLGLAERPEDALRETTRALELDPESYLTQFVRVQALVWAGRWDEAIAAAAIALRMSGRHVWTLGALGVAHAGAGHTALAKAVYDEMQARARSEYVQPFWLAYLAGSLGRVDQSMEWAMKAEAEHDPLSVFMARWPDFAPKLRSHAQFPVLLERLGLVR</sequence>
<dbReference type="PROSITE" id="PS00108">
    <property type="entry name" value="PROTEIN_KINASE_ST"/>
    <property type="match status" value="1"/>
</dbReference>
<dbReference type="Proteomes" id="UP000697710">
    <property type="component" value="Unassembled WGS sequence"/>
</dbReference>
<protein>
    <recommendedName>
        <fullName evidence="1">non-specific serine/threonine protein kinase</fullName>
        <ecNumber evidence="1">2.7.11.1</ecNumber>
    </recommendedName>
</protein>
<gene>
    <name evidence="7" type="ORF">KC729_05615</name>
</gene>
<feature type="domain" description="Protein kinase" evidence="6">
    <location>
        <begin position="1"/>
        <end position="228"/>
    </location>
</feature>
<dbReference type="EC" id="2.7.11.1" evidence="1"/>
<reference evidence="7" key="2">
    <citation type="journal article" date="2021" name="Microbiome">
        <title>Successional dynamics and alternative stable states in a saline activated sludge microbial community over 9 years.</title>
        <authorList>
            <person name="Wang Y."/>
            <person name="Ye J."/>
            <person name="Ju F."/>
            <person name="Liu L."/>
            <person name="Boyd J.A."/>
            <person name="Deng Y."/>
            <person name="Parks D.H."/>
            <person name="Jiang X."/>
            <person name="Yin X."/>
            <person name="Woodcroft B.J."/>
            <person name="Tyson G.W."/>
            <person name="Hugenholtz P."/>
            <person name="Polz M.F."/>
            <person name="Zhang T."/>
        </authorList>
    </citation>
    <scope>NUCLEOTIDE SEQUENCE</scope>
    <source>
        <strain evidence="7">HKST-UBA01</strain>
    </source>
</reference>
<dbReference type="SMART" id="SM00220">
    <property type="entry name" value="S_TKc"/>
    <property type="match status" value="1"/>
</dbReference>
<evidence type="ECO:0000256" key="4">
    <source>
        <dbReference type="ARBA" id="ARBA00022777"/>
    </source>
</evidence>
<name>A0A956LY62_UNCEI</name>
<proteinExistence type="predicted"/>
<evidence type="ECO:0000313" key="7">
    <source>
        <dbReference type="EMBL" id="MCA9727142.1"/>
    </source>
</evidence>
<keyword evidence="3" id="KW-0547">Nucleotide-binding</keyword>
<accession>A0A956LY62</accession>
<keyword evidence="4 7" id="KW-0418">Kinase</keyword>
<dbReference type="Gene3D" id="3.40.50.10070">
    <property type="entry name" value="TolB, N-terminal domain"/>
    <property type="match status" value="1"/>
</dbReference>
<evidence type="ECO:0000256" key="1">
    <source>
        <dbReference type="ARBA" id="ARBA00012513"/>
    </source>
</evidence>
<keyword evidence="5" id="KW-0067">ATP-binding</keyword>
<dbReference type="GO" id="GO:0004674">
    <property type="term" value="F:protein serine/threonine kinase activity"/>
    <property type="evidence" value="ECO:0007669"/>
    <property type="project" value="UniProtKB-EC"/>
</dbReference>
<dbReference type="Gene3D" id="1.25.40.10">
    <property type="entry name" value="Tetratricopeptide repeat domain"/>
    <property type="match status" value="2"/>
</dbReference>
<dbReference type="GO" id="GO:0005524">
    <property type="term" value="F:ATP binding"/>
    <property type="evidence" value="ECO:0007669"/>
    <property type="project" value="UniProtKB-KW"/>
</dbReference>
<feature type="non-terminal residue" evidence="7">
    <location>
        <position position="1"/>
    </location>
</feature>
<dbReference type="SUPFAM" id="SSF56112">
    <property type="entry name" value="Protein kinase-like (PK-like)"/>
    <property type="match status" value="1"/>
</dbReference>